<feature type="compositionally biased region" description="Basic residues" evidence="1">
    <location>
        <begin position="155"/>
        <end position="170"/>
    </location>
</feature>
<keyword evidence="4" id="KW-1185">Reference proteome</keyword>
<accession>A0ABU4DJG6</accession>
<protein>
    <recommendedName>
        <fullName evidence="2">DUF7426 domain-containing protein</fullName>
    </recommendedName>
</protein>
<dbReference type="InterPro" id="IPR055849">
    <property type="entry name" value="DUF7426"/>
</dbReference>
<organism evidence="3 4">
    <name type="scientific">Gordonia amicalis</name>
    <dbReference type="NCBI Taxonomy" id="89053"/>
    <lineage>
        <taxon>Bacteria</taxon>
        <taxon>Bacillati</taxon>
        <taxon>Actinomycetota</taxon>
        <taxon>Actinomycetes</taxon>
        <taxon>Mycobacteriales</taxon>
        <taxon>Gordoniaceae</taxon>
        <taxon>Gordonia</taxon>
    </lineage>
</organism>
<name>A0ABU4DJG6_9ACTN</name>
<dbReference type="Proteomes" id="UP001185779">
    <property type="component" value="Unassembled WGS sequence"/>
</dbReference>
<proteinExistence type="predicted"/>
<feature type="domain" description="DUF7426" evidence="2">
    <location>
        <begin position="7"/>
        <end position="163"/>
    </location>
</feature>
<dbReference type="RefSeq" id="WP_317505616.1">
    <property type="nucleotide sequence ID" value="NZ_JAWLKI010000038.1"/>
</dbReference>
<gene>
    <name evidence="3" type="ORF">R3P94_21800</name>
</gene>
<dbReference type="Pfam" id="PF24201">
    <property type="entry name" value="DUF7426"/>
    <property type="match status" value="1"/>
</dbReference>
<evidence type="ECO:0000259" key="2">
    <source>
        <dbReference type="Pfam" id="PF24201"/>
    </source>
</evidence>
<comment type="caution">
    <text evidence="3">The sequence shown here is derived from an EMBL/GenBank/DDBJ whole genome shotgun (WGS) entry which is preliminary data.</text>
</comment>
<evidence type="ECO:0000313" key="3">
    <source>
        <dbReference type="EMBL" id="MDV6309905.1"/>
    </source>
</evidence>
<evidence type="ECO:0000313" key="4">
    <source>
        <dbReference type="Proteomes" id="UP001185779"/>
    </source>
</evidence>
<evidence type="ECO:0000256" key="1">
    <source>
        <dbReference type="SAM" id="MobiDB-lite"/>
    </source>
</evidence>
<feature type="compositionally biased region" description="Basic and acidic residues" evidence="1">
    <location>
        <begin position="137"/>
        <end position="148"/>
    </location>
</feature>
<reference evidence="3 4" key="1">
    <citation type="submission" date="2023-10" db="EMBL/GenBank/DDBJ databases">
        <title>Development of a sustainable strategy for remediation of hydrocarbon-contaminated territories based on the waste exchange concept.</title>
        <authorList>
            <person name="Krivoruchko A."/>
        </authorList>
    </citation>
    <scope>NUCLEOTIDE SEQUENCE [LARGE SCALE GENOMIC DNA]</scope>
    <source>
        <strain evidence="3 4">IEGM 1266</strain>
    </source>
</reference>
<dbReference type="EMBL" id="JAWLKI010000038">
    <property type="protein sequence ID" value="MDV6309905.1"/>
    <property type="molecule type" value="Genomic_DNA"/>
</dbReference>
<feature type="region of interest" description="Disordered" evidence="1">
    <location>
        <begin position="137"/>
        <end position="185"/>
    </location>
</feature>
<sequence>MGDTQLDDLDQFLSPTVDLPIGGNTYQVKPSAAQILKIIRTFERKGRETSLVDVWALGADLLGATLDPETDVITGAEGSVWSQMEADGVAGEQILRAAQSLVLRYQRGVHEAATFWQKGTLIDPKEVVRMAAEALKEAQAEAEKKTAEETPPNRATRRAAKKTPAKKASSKARTAGTTLAQEPTE</sequence>